<reference evidence="1 2" key="1">
    <citation type="journal article" date="2016" name="Nat. Commun.">
        <title>Thousands of microbial genomes shed light on interconnected biogeochemical processes in an aquifer system.</title>
        <authorList>
            <person name="Anantharaman K."/>
            <person name="Brown C.T."/>
            <person name="Hug L.A."/>
            <person name="Sharon I."/>
            <person name="Castelle C.J."/>
            <person name="Probst A.J."/>
            <person name="Thomas B.C."/>
            <person name="Singh A."/>
            <person name="Wilkins M.J."/>
            <person name="Karaoz U."/>
            <person name="Brodie E.L."/>
            <person name="Williams K.H."/>
            <person name="Hubbard S.S."/>
            <person name="Banfield J.F."/>
        </authorList>
    </citation>
    <scope>NUCLEOTIDE SEQUENCE [LARGE SCALE GENOMIC DNA]</scope>
</reference>
<comment type="caution">
    <text evidence="1">The sequence shown here is derived from an EMBL/GenBank/DDBJ whole genome shotgun (WGS) entry which is preliminary data.</text>
</comment>
<dbReference type="AlphaFoldDB" id="A0A1G2L008"/>
<proteinExistence type="predicted"/>
<evidence type="ECO:0000313" key="2">
    <source>
        <dbReference type="Proteomes" id="UP000177177"/>
    </source>
</evidence>
<name>A0A1G2L008_9BACT</name>
<accession>A0A1G2L008</accession>
<sequence length="77" mass="9040">MSFLQKVRRNDGWPDEACMRIAHSMTPRWAPELVFTEPWPKFPEVKILLTAYDGGIKEYRGKWHIPGGYRQCGGREF</sequence>
<protein>
    <submittedName>
        <fullName evidence="1">Uncharacterized protein</fullName>
    </submittedName>
</protein>
<gene>
    <name evidence="1" type="ORF">A3C92_03700</name>
</gene>
<dbReference type="Proteomes" id="UP000177177">
    <property type="component" value="Unassembled WGS sequence"/>
</dbReference>
<evidence type="ECO:0000313" key="1">
    <source>
        <dbReference type="EMBL" id="OHA04019.1"/>
    </source>
</evidence>
<organism evidence="1 2">
    <name type="scientific">Candidatus Sungbacteria bacterium RIFCSPHIGHO2_02_FULL_53_17</name>
    <dbReference type="NCBI Taxonomy" id="1802275"/>
    <lineage>
        <taxon>Bacteria</taxon>
        <taxon>Candidatus Sungiibacteriota</taxon>
    </lineage>
</organism>
<dbReference type="EMBL" id="MHQN01000006">
    <property type="protein sequence ID" value="OHA04019.1"/>
    <property type="molecule type" value="Genomic_DNA"/>
</dbReference>